<dbReference type="InterPro" id="IPR023393">
    <property type="entry name" value="START-like_dom_sf"/>
</dbReference>
<accession>A0A918F7C9</accession>
<feature type="compositionally biased region" description="Basic and acidic residues" evidence="1">
    <location>
        <begin position="132"/>
        <end position="145"/>
    </location>
</feature>
<feature type="region of interest" description="Disordered" evidence="1">
    <location>
        <begin position="132"/>
        <end position="154"/>
    </location>
</feature>
<dbReference type="SUPFAM" id="SSF55961">
    <property type="entry name" value="Bet v1-like"/>
    <property type="match status" value="1"/>
</dbReference>
<keyword evidence="3" id="KW-1185">Reference proteome</keyword>
<evidence type="ECO:0008006" key="4">
    <source>
        <dbReference type="Google" id="ProtNLM"/>
    </source>
</evidence>
<comment type="caution">
    <text evidence="2">The sequence shown here is derived from an EMBL/GenBank/DDBJ whole genome shotgun (WGS) entry which is preliminary data.</text>
</comment>
<gene>
    <name evidence="2" type="ORF">GCM10010251_34700</name>
</gene>
<reference evidence="2" key="2">
    <citation type="submission" date="2020-09" db="EMBL/GenBank/DDBJ databases">
        <authorList>
            <person name="Sun Q."/>
            <person name="Ohkuma M."/>
        </authorList>
    </citation>
    <scope>NUCLEOTIDE SEQUENCE</scope>
    <source>
        <strain evidence="2">JCM 4346</strain>
    </source>
</reference>
<organism evidence="2 3">
    <name type="scientific">Streptomyces aurantiogriseus</name>
    <dbReference type="NCBI Taxonomy" id="66870"/>
    <lineage>
        <taxon>Bacteria</taxon>
        <taxon>Bacillati</taxon>
        <taxon>Actinomycetota</taxon>
        <taxon>Actinomycetes</taxon>
        <taxon>Kitasatosporales</taxon>
        <taxon>Streptomycetaceae</taxon>
        <taxon>Streptomyces</taxon>
    </lineage>
</organism>
<dbReference type="EMBL" id="BMSX01000007">
    <property type="protein sequence ID" value="GGR15658.1"/>
    <property type="molecule type" value="Genomic_DNA"/>
</dbReference>
<dbReference type="Pfam" id="PF10604">
    <property type="entry name" value="Polyketide_cyc2"/>
    <property type="match status" value="1"/>
</dbReference>
<proteinExistence type="predicted"/>
<sequence>MSDFRETIDVDCTPDEVWTYVIEPSHLPEWQASAVSAERLDEGPIGVGSRVRVTRHVGSREIPMTMEITECDPPHAWGMQGIDGPVRGHVHGEIDPLDDGRRSRVTLELDFEGHGLGKVLVPLVVKPQTRKELPRNEQMLKERLEQQGGGIGAP</sequence>
<dbReference type="AlphaFoldDB" id="A0A918F7C9"/>
<dbReference type="RefSeq" id="WP_189937279.1">
    <property type="nucleotide sequence ID" value="NZ_BMSX01000007.1"/>
</dbReference>
<reference evidence="2" key="1">
    <citation type="journal article" date="2014" name="Int. J. Syst. Evol. Microbiol.">
        <title>Complete genome sequence of Corynebacterium casei LMG S-19264T (=DSM 44701T), isolated from a smear-ripened cheese.</title>
        <authorList>
            <consortium name="US DOE Joint Genome Institute (JGI-PGF)"/>
            <person name="Walter F."/>
            <person name="Albersmeier A."/>
            <person name="Kalinowski J."/>
            <person name="Ruckert C."/>
        </authorList>
    </citation>
    <scope>NUCLEOTIDE SEQUENCE</scope>
    <source>
        <strain evidence="2">JCM 4346</strain>
    </source>
</reference>
<name>A0A918F7C9_9ACTN</name>
<dbReference type="InterPro" id="IPR019587">
    <property type="entry name" value="Polyketide_cyclase/dehydratase"/>
</dbReference>
<evidence type="ECO:0000256" key="1">
    <source>
        <dbReference type="SAM" id="MobiDB-lite"/>
    </source>
</evidence>
<dbReference type="Proteomes" id="UP000658320">
    <property type="component" value="Unassembled WGS sequence"/>
</dbReference>
<evidence type="ECO:0000313" key="3">
    <source>
        <dbReference type="Proteomes" id="UP000658320"/>
    </source>
</evidence>
<dbReference type="Gene3D" id="3.30.530.20">
    <property type="match status" value="1"/>
</dbReference>
<protein>
    <recommendedName>
        <fullName evidence="4">Polyketide cyclase</fullName>
    </recommendedName>
</protein>
<evidence type="ECO:0000313" key="2">
    <source>
        <dbReference type="EMBL" id="GGR15658.1"/>
    </source>
</evidence>